<dbReference type="Proteomes" id="UP001309876">
    <property type="component" value="Unassembled WGS sequence"/>
</dbReference>
<gene>
    <name evidence="2" type="ORF">LTR05_000235</name>
</gene>
<dbReference type="EMBL" id="JAVRRJ010000001">
    <property type="protein sequence ID" value="KAK5090066.1"/>
    <property type="molecule type" value="Genomic_DNA"/>
</dbReference>
<feature type="chain" id="PRO_5042866811" evidence="1">
    <location>
        <begin position="21"/>
        <end position="205"/>
    </location>
</feature>
<sequence>MQLSKSFITFAIVAASSVVAHPVFERKGPAHFQLQAVKSDIAILKTAVDKAVPQIRTAVEESSSGAAFVDVNAKVNANLRTIFKASSTAGSAVALELAEAATEITAPEARALKANVQTLASAGSKLAAVFEKTAAAEASATNSELTAEKNAIFFALGAIVKPLKNYADASKAIGGEGAAEAVAELRSSAAEAYANMKAVVGASTN</sequence>
<proteinExistence type="predicted"/>
<dbReference type="AlphaFoldDB" id="A0AAN7T715"/>
<reference evidence="2 3" key="1">
    <citation type="submission" date="2023-08" db="EMBL/GenBank/DDBJ databases">
        <title>Black Yeasts Isolated from many extreme environments.</title>
        <authorList>
            <person name="Coleine C."/>
            <person name="Stajich J.E."/>
            <person name="Selbmann L."/>
        </authorList>
    </citation>
    <scope>NUCLEOTIDE SEQUENCE [LARGE SCALE GENOMIC DNA]</scope>
    <source>
        <strain evidence="2 3">CCFEE 5910</strain>
    </source>
</reference>
<name>A0AAN7T715_9EURO</name>
<protein>
    <submittedName>
        <fullName evidence="2">Uncharacterized protein</fullName>
    </submittedName>
</protein>
<keyword evidence="1" id="KW-0732">Signal</keyword>
<accession>A0AAN7T715</accession>
<evidence type="ECO:0000256" key="1">
    <source>
        <dbReference type="SAM" id="SignalP"/>
    </source>
</evidence>
<keyword evidence="3" id="KW-1185">Reference proteome</keyword>
<evidence type="ECO:0000313" key="3">
    <source>
        <dbReference type="Proteomes" id="UP001309876"/>
    </source>
</evidence>
<comment type="caution">
    <text evidence="2">The sequence shown here is derived from an EMBL/GenBank/DDBJ whole genome shotgun (WGS) entry which is preliminary data.</text>
</comment>
<organism evidence="2 3">
    <name type="scientific">Lithohypha guttulata</name>
    <dbReference type="NCBI Taxonomy" id="1690604"/>
    <lineage>
        <taxon>Eukaryota</taxon>
        <taxon>Fungi</taxon>
        <taxon>Dikarya</taxon>
        <taxon>Ascomycota</taxon>
        <taxon>Pezizomycotina</taxon>
        <taxon>Eurotiomycetes</taxon>
        <taxon>Chaetothyriomycetidae</taxon>
        <taxon>Chaetothyriales</taxon>
        <taxon>Trichomeriaceae</taxon>
        <taxon>Lithohypha</taxon>
    </lineage>
</organism>
<evidence type="ECO:0000313" key="2">
    <source>
        <dbReference type="EMBL" id="KAK5090066.1"/>
    </source>
</evidence>
<feature type="signal peptide" evidence="1">
    <location>
        <begin position="1"/>
        <end position="20"/>
    </location>
</feature>